<evidence type="ECO:0000259" key="8">
    <source>
        <dbReference type="PROSITE" id="PS50928"/>
    </source>
</evidence>
<evidence type="ECO:0000256" key="6">
    <source>
        <dbReference type="ARBA" id="ARBA00023136"/>
    </source>
</evidence>
<dbReference type="GO" id="GO:0005886">
    <property type="term" value="C:plasma membrane"/>
    <property type="evidence" value="ECO:0007669"/>
    <property type="project" value="UniProtKB-SubCell"/>
</dbReference>
<accession>A0A2V5K3P5</accession>
<dbReference type="Proteomes" id="UP000247476">
    <property type="component" value="Unassembled WGS sequence"/>
</dbReference>
<keyword evidence="5 7" id="KW-1133">Transmembrane helix</keyword>
<comment type="caution">
    <text evidence="9">The sequence shown here is derived from an EMBL/GenBank/DDBJ whole genome shotgun (WGS) entry which is preliminary data.</text>
</comment>
<dbReference type="RefSeq" id="WP_110840865.1">
    <property type="nucleotide sequence ID" value="NZ_QJVJ01000006.1"/>
</dbReference>
<comment type="subcellular location">
    <subcellularLocation>
        <location evidence="1 7">Cell membrane</location>
        <topology evidence="1 7">Multi-pass membrane protein</topology>
    </subcellularLocation>
</comment>
<dbReference type="PANTHER" id="PTHR30193:SF37">
    <property type="entry name" value="INNER MEMBRANE ABC TRANSPORTER PERMEASE PROTEIN YCJO"/>
    <property type="match status" value="1"/>
</dbReference>
<feature type="transmembrane region" description="Helical" evidence="7">
    <location>
        <begin position="80"/>
        <end position="101"/>
    </location>
</feature>
<dbReference type="Pfam" id="PF00528">
    <property type="entry name" value="BPD_transp_1"/>
    <property type="match status" value="1"/>
</dbReference>
<dbReference type="InterPro" id="IPR000515">
    <property type="entry name" value="MetI-like"/>
</dbReference>
<dbReference type="OrthoDB" id="9788108at2"/>
<dbReference type="GO" id="GO:0055085">
    <property type="term" value="P:transmembrane transport"/>
    <property type="evidence" value="ECO:0007669"/>
    <property type="project" value="InterPro"/>
</dbReference>
<evidence type="ECO:0000256" key="4">
    <source>
        <dbReference type="ARBA" id="ARBA00022692"/>
    </source>
</evidence>
<keyword evidence="3" id="KW-1003">Cell membrane</keyword>
<feature type="domain" description="ABC transmembrane type-1" evidence="8">
    <location>
        <begin position="76"/>
        <end position="288"/>
    </location>
</feature>
<evidence type="ECO:0000256" key="1">
    <source>
        <dbReference type="ARBA" id="ARBA00004651"/>
    </source>
</evidence>
<feature type="transmembrane region" description="Helical" evidence="7">
    <location>
        <begin position="219"/>
        <end position="240"/>
    </location>
</feature>
<comment type="similarity">
    <text evidence="7">Belongs to the binding-protein-dependent transport system permease family.</text>
</comment>
<protein>
    <submittedName>
        <fullName evidence="9">Sugar ABC transporter permease</fullName>
    </submittedName>
</protein>
<keyword evidence="2 7" id="KW-0813">Transport</keyword>
<evidence type="ECO:0000256" key="3">
    <source>
        <dbReference type="ARBA" id="ARBA00022475"/>
    </source>
</evidence>
<dbReference type="InterPro" id="IPR035906">
    <property type="entry name" value="MetI-like_sf"/>
</dbReference>
<evidence type="ECO:0000256" key="7">
    <source>
        <dbReference type="RuleBase" id="RU363032"/>
    </source>
</evidence>
<organism evidence="9 10">
    <name type="scientific">Paenibacillus flagellatus</name>
    <dbReference type="NCBI Taxonomy" id="2211139"/>
    <lineage>
        <taxon>Bacteria</taxon>
        <taxon>Bacillati</taxon>
        <taxon>Bacillota</taxon>
        <taxon>Bacilli</taxon>
        <taxon>Bacillales</taxon>
        <taxon>Paenibacillaceae</taxon>
        <taxon>Paenibacillus</taxon>
    </lineage>
</organism>
<dbReference type="AlphaFoldDB" id="A0A2V5K3P5"/>
<dbReference type="PANTHER" id="PTHR30193">
    <property type="entry name" value="ABC TRANSPORTER PERMEASE PROTEIN"/>
    <property type="match status" value="1"/>
</dbReference>
<evidence type="ECO:0000313" key="9">
    <source>
        <dbReference type="EMBL" id="PYI53879.1"/>
    </source>
</evidence>
<sequence length="300" mass="32706">MSGKSKLNRGQGLLGWAFLSPVVVFYAVFFLIPLLFSLYLSFTEWGGFDLTLIDWVGLKNYKALFADGSTFVNPILKNTFVFAFGTVAISFLIALMVSYMITRLKYEGFWRTLYFLPTVTTVVAIGNVWLYLYNPTNGLINAVLNKLGVSSIKFLDDPTTALASIIVVGGWLGIGSSVLILTAGLKAIPEDYYEAATLEGAGLSDIFTKITFPLLKPSILFVLITSFIGGLQSFTLSLVMTKNGGPGNSTNVGGLEMYNQAFSYGNWGTASAMAFVLFVCVFIVTIVQLTVFRRGGVESY</sequence>
<evidence type="ECO:0000256" key="5">
    <source>
        <dbReference type="ARBA" id="ARBA00022989"/>
    </source>
</evidence>
<feature type="transmembrane region" description="Helical" evidence="7">
    <location>
        <begin position="161"/>
        <end position="185"/>
    </location>
</feature>
<dbReference type="SUPFAM" id="SSF160964">
    <property type="entry name" value="MalF N-terminal region-like"/>
    <property type="match status" value="1"/>
</dbReference>
<gene>
    <name evidence="9" type="ORF">DLM86_15090</name>
</gene>
<dbReference type="Gene3D" id="1.10.3720.10">
    <property type="entry name" value="MetI-like"/>
    <property type="match status" value="1"/>
</dbReference>
<name>A0A2V5K3P5_9BACL</name>
<evidence type="ECO:0000256" key="2">
    <source>
        <dbReference type="ARBA" id="ARBA00022448"/>
    </source>
</evidence>
<proteinExistence type="inferred from homology"/>
<keyword evidence="6 7" id="KW-0472">Membrane</keyword>
<dbReference type="EMBL" id="QJVJ01000006">
    <property type="protein sequence ID" value="PYI53879.1"/>
    <property type="molecule type" value="Genomic_DNA"/>
</dbReference>
<evidence type="ECO:0000313" key="10">
    <source>
        <dbReference type="Proteomes" id="UP000247476"/>
    </source>
</evidence>
<reference evidence="9 10" key="1">
    <citation type="submission" date="2018-05" db="EMBL/GenBank/DDBJ databases">
        <title>Paenibacillus flagellatus sp. nov., isolated from selenium mineral soil.</title>
        <authorList>
            <person name="Dai X."/>
        </authorList>
    </citation>
    <scope>NUCLEOTIDE SEQUENCE [LARGE SCALE GENOMIC DNA]</scope>
    <source>
        <strain evidence="9 10">DXL2</strain>
    </source>
</reference>
<keyword evidence="10" id="KW-1185">Reference proteome</keyword>
<feature type="transmembrane region" description="Helical" evidence="7">
    <location>
        <begin position="113"/>
        <end position="132"/>
    </location>
</feature>
<dbReference type="PROSITE" id="PS50928">
    <property type="entry name" value="ABC_TM1"/>
    <property type="match status" value="1"/>
</dbReference>
<feature type="transmembrane region" description="Helical" evidence="7">
    <location>
        <begin position="272"/>
        <end position="292"/>
    </location>
</feature>
<feature type="transmembrane region" description="Helical" evidence="7">
    <location>
        <begin position="12"/>
        <end position="40"/>
    </location>
</feature>
<dbReference type="InterPro" id="IPR051393">
    <property type="entry name" value="ABC_transporter_permease"/>
</dbReference>
<keyword evidence="4 7" id="KW-0812">Transmembrane</keyword>
<dbReference type="CDD" id="cd06261">
    <property type="entry name" value="TM_PBP2"/>
    <property type="match status" value="1"/>
</dbReference>
<dbReference type="SUPFAM" id="SSF161098">
    <property type="entry name" value="MetI-like"/>
    <property type="match status" value="1"/>
</dbReference>